<dbReference type="RefSeq" id="WP_039136800.1">
    <property type="nucleotide sequence ID" value="NZ_JPXY01000051.1"/>
</dbReference>
<dbReference type="Gene3D" id="3.20.20.70">
    <property type="entry name" value="Aldolase class I"/>
    <property type="match status" value="1"/>
</dbReference>
<dbReference type="Proteomes" id="UP000030418">
    <property type="component" value="Unassembled WGS sequence"/>
</dbReference>
<dbReference type="NCBIfam" id="NF009832">
    <property type="entry name" value="PRK13306.1"/>
    <property type="match status" value="1"/>
</dbReference>
<evidence type="ECO:0000259" key="3">
    <source>
        <dbReference type="SMART" id="SM00934"/>
    </source>
</evidence>
<comment type="caution">
    <text evidence="4">The sequence shown here is derived from an EMBL/GenBank/DDBJ whole genome shotgun (WGS) entry which is preliminary data.</text>
</comment>
<dbReference type="PANTHER" id="PTHR35039">
    <property type="entry name" value="3-KETO-L-GULONATE-6-PHOSPHATE DECARBOXYLASE SGBH-RELATED"/>
    <property type="match status" value="1"/>
</dbReference>
<dbReference type="GO" id="GO:0004590">
    <property type="term" value="F:orotidine-5'-phosphate decarboxylase activity"/>
    <property type="evidence" value="ECO:0007669"/>
    <property type="project" value="InterPro"/>
</dbReference>
<dbReference type="EC" id="4.1.1.85" evidence="4"/>
<dbReference type="PANTHER" id="PTHR35039:SF3">
    <property type="entry name" value="3-KETO-L-GULONATE-6-PHOSPHATE DECARBOXYLASE SGBH-RELATED"/>
    <property type="match status" value="1"/>
</dbReference>
<name>A0A0A2XDN6_9PAST</name>
<dbReference type="EMBL" id="JPXY01000051">
    <property type="protein sequence ID" value="KGQ30238.1"/>
    <property type="molecule type" value="Genomic_DNA"/>
</dbReference>
<feature type="domain" description="Orotidine 5'-phosphate decarboxylase" evidence="3">
    <location>
        <begin position="5"/>
        <end position="206"/>
    </location>
</feature>
<reference evidence="4 5" key="1">
    <citation type="submission" date="2014-08" db="EMBL/GenBank/DDBJ databases">
        <title>Chaperone-usher fimbriae in a diverse selection of Gallibacterium genomes.</title>
        <authorList>
            <person name="Kudirkiene E."/>
            <person name="Bager R.J."/>
            <person name="Johnson T.J."/>
            <person name="Bojesen A.M."/>
        </authorList>
    </citation>
    <scope>NUCLEOTIDE SEQUENCE [LARGE SCALE GENOMIC DNA]</scope>
    <source>
        <strain evidence="4 5">CCM5976</strain>
    </source>
</reference>
<dbReference type="Pfam" id="PF00215">
    <property type="entry name" value="OMPdecase"/>
    <property type="match status" value="1"/>
</dbReference>
<accession>A0A0A2XDN6</accession>
<dbReference type="FunFam" id="3.20.20.70:FF:000022">
    <property type="entry name" value="3-keto-L-gulonate-6-phosphate decarboxylase UlaD"/>
    <property type="match status" value="1"/>
</dbReference>
<gene>
    <name evidence="4" type="primary">ulaD</name>
    <name evidence="4" type="ORF">P375_10665</name>
</gene>
<dbReference type="InterPro" id="IPR011060">
    <property type="entry name" value="RibuloseP-bd_barrel"/>
</dbReference>
<dbReference type="InterPro" id="IPR013785">
    <property type="entry name" value="Aldolase_TIM"/>
</dbReference>
<evidence type="ECO:0000256" key="2">
    <source>
        <dbReference type="ARBA" id="ARBA00023277"/>
    </source>
</evidence>
<dbReference type="GO" id="GO:0033982">
    <property type="term" value="F:3-dehydro-L-gulonate-6-phosphate decarboxylase activity"/>
    <property type="evidence" value="ECO:0007669"/>
    <property type="project" value="UniProtKB-EC"/>
</dbReference>
<dbReference type="AlphaFoldDB" id="A0A0A2XDN6"/>
<organism evidence="4 5">
    <name type="scientific">Gallibacterium genomosp. 2</name>
    <dbReference type="NCBI Taxonomy" id="155517"/>
    <lineage>
        <taxon>Bacteria</taxon>
        <taxon>Pseudomonadati</taxon>
        <taxon>Pseudomonadota</taxon>
        <taxon>Gammaproteobacteria</taxon>
        <taxon>Pasteurellales</taxon>
        <taxon>Pasteurellaceae</taxon>
        <taxon>Gallibacterium</taxon>
    </lineage>
</organism>
<keyword evidence="1 4" id="KW-0456">Lyase</keyword>
<proteinExistence type="predicted"/>
<keyword evidence="2" id="KW-0119">Carbohydrate metabolism</keyword>
<dbReference type="SUPFAM" id="SSF51366">
    <property type="entry name" value="Ribulose-phoshate binding barrel"/>
    <property type="match status" value="1"/>
</dbReference>
<evidence type="ECO:0000313" key="4">
    <source>
        <dbReference type="EMBL" id="KGQ30238.1"/>
    </source>
</evidence>
<dbReference type="GO" id="GO:0006207">
    <property type="term" value="P:'de novo' pyrimidine nucleobase biosynthetic process"/>
    <property type="evidence" value="ECO:0007669"/>
    <property type="project" value="InterPro"/>
</dbReference>
<dbReference type="GO" id="GO:0019854">
    <property type="term" value="P:L-ascorbic acid catabolic process"/>
    <property type="evidence" value="ECO:0007669"/>
    <property type="project" value="TreeGrafter"/>
</dbReference>
<dbReference type="InterPro" id="IPR001754">
    <property type="entry name" value="OMPdeCOase_dom"/>
</dbReference>
<sequence length="216" mass="23489">MTKPLLQLALDCQEMNTAFTSIDTVKDHIDIIEVGTILAFAEGMSALKQLKQKYPNHILVCDMKATDAGAVLAKMAFEAGANWITVSAAAHIATIAASKKIADQYGGEIQIELYGHWTFEDAKQWVDLGIKQAIYHRPRDAELAGIGWTANDLEKISSLSKLGLQLSITGGITPESISLFAPFNVKAFIAGRSLTGNNGYQMAKNFKNAIQNNWSS</sequence>
<evidence type="ECO:0000313" key="5">
    <source>
        <dbReference type="Proteomes" id="UP000030418"/>
    </source>
</evidence>
<dbReference type="CDD" id="cd04726">
    <property type="entry name" value="KGPDC_HPS"/>
    <property type="match status" value="1"/>
</dbReference>
<protein>
    <submittedName>
        <fullName evidence="4">3-keto-L-gulonate-6-phosphate decarboxylase</fullName>
        <ecNumber evidence="4">4.1.1.85</ecNumber>
    </submittedName>
</protein>
<dbReference type="InterPro" id="IPR041710">
    <property type="entry name" value="HPS/KGPDC"/>
</dbReference>
<keyword evidence="5" id="KW-1185">Reference proteome</keyword>
<evidence type="ECO:0000256" key="1">
    <source>
        <dbReference type="ARBA" id="ARBA00023239"/>
    </source>
</evidence>
<dbReference type="SMART" id="SM00934">
    <property type="entry name" value="OMPdecase"/>
    <property type="match status" value="1"/>
</dbReference>